<gene>
    <name evidence="4" type="ORF">DY000_02012855</name>
</gene>
<name>A0ABQ7CUH2_BRACR</name>
<feature type="domain" description="NADP-dependent oxidoreductase" evidence="3">
    <location>
        <begin position="27"/>
        <end position="134"/>
    </location>
</feature>
<keyword evidence="2" id="KW-0560">Oxidoreductase</keyword>
<dbReference type="Proteomes" id="UP000266723">
    <property type="component" value="Unassembled WGS sequence"/>
</dbReference>
<protein>
    <recommendedName>
        <fullName evidence="3">NADP-dependent oxidoreductase domain-containing protein</fullName>
    </recommendedName>
</protein>
<dbReference type="SUPFAM" id="SSF51430">
    <property type="entry name" value="NAD(P)-linked oxidoreductase"/>
    <property type="match status" value="1"/>
</dbReference>
<evidence type="ECO:0000256" key="1">
    <source>
        <dbReference type="ARBA" id="ARBA00022857"/>
    </source>
</evidence>
<dbReference type="InterPro" id="IPR050791">
    <property type="entry name" value="Aldo-Keto_reductase"/>
</dbReference>
<dbReference type="InterPro" id="IPR036812">
    <property type="entry name" value="NAD(P)_OxRdtase_dom_sf"/>
</dbReference>
<organism evidence="4 5">
    <name type="scientific">Brassica cretica</name>
    <name type="common">Mustard</name>
    <dbReference type="NCBI Taxonomy" id="69181"/>
    <lineage>
        <taxon>Eukaryota</taxon>
        <taxon>Viridiplantae</taxon>
        <taxon>Streptophyta</taxon>
        <taxon>Embryophyta</taxon>
        <taxon>Tracheophyta</taxon>
        <taxon>Spermatophyta</taxon>
        <taxon>Magnoliopsida</taxon>
        <taxon>eudicotyledons</taxon>
        <taxon>Gunneridae</taxon>
        <taxon>Pentapetalae</taxon>
        <taxon>rosids</taxon>
        <taxon>malvids</taxon>
        <taxon>Brassicales</taxon>
        <taxon>Brassicaceae</taxon>
        <taxon>Brassiceae</taxon>
        <taxon>Brassica</taxon>
    </lineage>
</organism>
<sequence length="248" mass="27270">MAEEAFGVRRMKLGSQGLEVSAQGLGCMGLSAFYGAPTPETNAVALLRHAITAGITFLDTSDFYGPETNELLLGKGESGTGDKVWITASEDGKFGFRGYPQYVRSTCEASLRRLGVTSIDLYYQHRIDTTVPIEVTNLPRFQKENLDHNKIVFEKVQEIARTKSCTPAQLALAWVHHQGDDVCPIPGTSKIENLIQNIGALSVKLTTDEMAELEAIARPDVVKGERHWNIMATYKNSETPHLSSWKAA</sequence>
<dbReference type="PANTHER" id="PTHR43625">
    <property type="entry name" value="AFLATOXIN B1 ALDEHYDE REDUCTASE"/>
    <property type="match status" value="1"/>
</dbReference>
<evidence type="ECO:0000313" key="4">
    <source>
        <dbReference type="EMBL" id="KAF3562964.1"/>
    </source>
</evidence>
<proteinExistence type="predicted"/>
<evidence type="ECO:0000259" key="3">
    <source>
        <dbReference type="Pfam" id="PF00248"/>
    </source>
</evidence>
<accession>A0ABQ7CUH2</accession>
<dbReference type="Gene3D" id="3.20.20.100">
    <property type="entry name" value="NADP-dependent oxidoreductase domain"/>
    <property type="match status" value="2"/>
</dbReference>
<comment type="caution">
    <text evidence="4">The sequence shown here is derived from an EMBL/GenBank/DDBJ whole genome shotgun (WGS) entry which is preliminary data.</text>
</comment>
<dbReference type="EMBL" id="QGKV02000759">
    <property type="protein sequence ID" value="KAF3562964.1"/>
    <property type="molecule type" value="Genomic_DNA"/>
</dbReference>
<dbReference type="PANTHER" id="PTHR43625:SF44">
    <property type="entry name" value="ALDO-KETO REDUCTASE 1-RELATED"/>
    <property type="match status" value="1"/>
</dbReference>
<reference evidence="4 5" key="1">
    <citation type="journal article" date="2020" name="BMC Genomics">
        <title>Intraspecific diversification of the crop wild relative Brassica cretica Lam. using demographic model selection.</title>
        <authorList>
            <person name="Kioukis A."/>
            <person name="Michalopoulou V.A."/>
            <person name="Briers L."/>
            <person name="Pirintsos S."/>
            <person name="Studholme D.J."/>
            <person name="Pavlidis P."/>
            <person name="Sarris P.F."/>
        </authorList>
    </citation>
    <scope>NUCLEOTIDE SEQUENCE [LARGE SCALE GENOMIC DNA]</scope>
    <source>
        <strain evidence="5">cv. PFS-1207/04</strain>
    </source>
</reference>
<keyword evidence="5" id="KW-1185">Reference proteome</keyword>
<dbReference type="InterPro" id="IPR023210">
    <property type="entry name" value="NADP_OxRdtase_dom"/>
</dbReference>
<evidence type="ECO:0000256" key="2">
    <source>
        <dbReference type="ARBA" id="ARBA00023002"/>
    </source>
</evidence>
<evidence type="ECO:0000313" key="5">
    <source>
        <dbReference type="Proteomes" id="UP000266723"/>
    </source>
</evidence>
<feature type="domain" description="NADP-dependent oxidoreductase" evidence="3">
    <location>
        <begin position="148"/>
        <end position="217"/>
    </location>
</feature>
<dbReference type="Pfam" id="PF00248">
    <property type="entry name" value="Aldo_ket_red"/>
    <property type="match status" value="2"/>
</dbReference>
<keyword evidence="1" id="KW-0521">NADP</keyword>